<evidence type="ECO:0000256" key="1">
    <source>
        <dbReference type="ARBA" id="ARBA00010254"/>
    </source>
</evidence>
<dbReference type="SUPFAM" id="SSF50249">
    <property type="entry name" value="Nucleic acid-binding proteins"/>
    <property type="match status" value="1"/>
</dbReference>
<evidence type="ECO:0000256" key="5">
    <source>
        <dbReference type="ARBA" id="ARBA00023274"/>
    </source>
</evidence>
<organism evidence="8">
    <name type="scientific">uncultured Acidobacteria bacterium Rifle_16ft_4_minimus_2650</name>
    <dbReference type="NCBI Taxonomy" id="1665083"/>
    <lineage>
        <taxon>Bacteria</taxon>
        <taxon>Pseudomonadati</taxon>
        <taxon>Acidobacteriota</taxon>
        <taxon>environmental samples</taxon>
    </lineage>
</organism>
<keyword evidence="4 6" id="KW-0689">Ribosomal protein</keyword>
<protein>
    <recommendedName>
        <fullName evidence="6">Small ribosomal subunit protein uS17</fullName>
    </recommendedName>
</protein>
<dbReference type="InterPro" id="IPR000266">
    <property type="entry name" value="Ribosomal_uS17"/>
</dbReference>
<dbReference type="Gene3D" id="2.40.50.140">
    <property type="entry name" value="Nucleic acid-binding proteins"/>
    <property type="match status" value="1"/>
</dbReference>
<dbReference type="NCBIfam" id="TIGR03635">
    <property type="entry name" value="uS17_bact"/>
    <property type="match status" value="1"/>
</dbReference>
<dbReference type="InterPro" id="IPR019979">
    <property type="entry name" value="Ribosomal_uS17_CS"/>
</dbReference>
<evidence type="ECO:0000256" key="7">
    <source>
        <dbReference type="RuleBase" id="RU003872"/>
    </source>
</evidence>
<dbReference type="GO" id="GO:0019843">
    <property type="term" value="F:rRNA binding"/>
    <property type="evidence" value="ECO:0007669"/>
    <property type="project" value="UniProtKB-UniRule"/>
</dbReference>
<name>A0A0H4T2D0_9BACT</name>
<accession>A0A0H4T2D0</accession>
<dbReference type="CDD" id="cd00364">
    <property type="entry name" value="Ribosomal_uS17"/>
    <property type="match status" value="1"/>
</dbReference>
<evidence type="ECO:0000256" key="3">
    <source>
        <dbReference type="ARBA" id="ARBA00022884"/>
    </source>
</evidence>
<dbReference type="EMBL" id="KT006978">
    <property type="protein sequence ID" value="AKQ01798.1"/>
    <property type="molecule type" value="Genomic_DNA"/>
</dbReference>
<sequence length="98" mass="11218">METESAKTPPAAGRHARQEKIGVVTSAKMQKTIVVKVTRLVQHGLYHRVMRITKKFYAHDEQNEARPGDTVRIVETRPLSKTKRWRLAEVVDKNARAN</sequence>
<dbReference type="AlphaFoldDB" id="A0A0H4T2D0"/>
<dbReference type="InterPro" id="IPR012340">
    <property type="entry name" value="NA-bd_OB-fold"/>
</dbReference>
<dbReference type="GO" id="GO:0006412">
    <property type="term" value="P:translation"/>
    <property type="evidence" value="ECO:0007669"/>
    <property type="project" value="UniProtKB-UniRule"/>
</dbReference>
<dbReference type="InterPro" id="IPR019984">
    <property type="entry name" value="Ribosomal_uS17_bact/chlr"/>
</dbReference>
<keyword evidence="5 6" id="KW-0687">Ribonucleoprotein</keyword>
<evidence type="ECO:0000256" key="2">
    <source>
        <dbReference type="ARBA" id="ARBA00022730"/>
    </source>
</evidence>
<keyword evidence="3 6" id="KW-0694">RNA-binding</keyword>
<dbReference type="PROSITE" id="PS00056">
    <property type="entry name" value="RIBOSOMAL_S17"/>
    <property type="match status" value="1"/>
</dbReference>
<dbReference type="GO" id="GO:0003735">
    <property type="term" value="F:structural constituent of ribosome"/>
    <property type="evidence" value="ECO:0007669"/>
    <property type="project" value="UniProtKB-UniRule"/>
</dbReference>
<evidence type="ECO:0000313" key="8">
    <source>
        <dbReference type="EMBL" id="AKQ01798.1"/>
    </source>
</evidence>
<evidence type="ECO:0000256" key="4">
    <source>
        <dbReference type="ARBA" id="ARBA00022980"/>
    </source>
</evidence>
<gene>
    <name evidence="6" type="primary">rpsQ</name>
</gene>
<dbReference type="PANTHER" id="PTHR10744">
    <property type="entry name" value="40S RIBOSOMAL PROTEIN S11 FAMILY MEMBER"/>
    <property type="match status" value="1"/>
</dbReference>
<dbReference type="HAMAP" id="MF_01345_B">
    <property type="entry name" value="Ribosomal_uS17_B"/>
    <property type="match status" value="1"/>
</dbReference>
<dbReference type="GO" id="GO:0022627">
    <property type="term" value="C:cytosolic small ribosomal subunit"/>
    <property type="evidence" value="ECO:0007669"/>
    <property type="project" value="UniProtKB-UniRule"/>
</dbReference>
<dbReference type="NCBIfam" id="NF004123">
    <property type="entry name" value="PRK05610.1"/>
    <property type="match status" value="1"/>
</dbReference>
<proteinExistence type="inferred from homology"/>
<dbReference type="Pfam" id="PF00366">
    <property type="entry name" value="Ribosomal_S17"/>
    <property type="match status" value="1"/>
</dbReference>
<comment type="function">
    <text evidence="6">One of the primary rRNA binding proteins, it binds specifically to the 5'-end of 16S ribosomal RNA.</text>
</comment>
<keyword evidence="2 6" id="KW-0699">rRNA-binding</keyword>
<dbReference type="PRINTS" id="PR00973">
    <property type="entry name" value="RIBOSOMALS17"/>
</dbReference>
<comment type="subunit">
    <text evidence="6">Part of the 30S ribosomal subunit.</text>
</comment>
<evidence type="ECO:0000256" key="6">
    <source>
        <dbReference type="HAMAP-Rule" id="MF_01345"/>
    </source>
</evidence>
<comment type="similarity">
    <text evidence="1 6 7">Belongs to the universal ribosomal protein uS17 family.</text>
</comment>
<reference evidence="8" key="1">
    <citation type="journal article" date="2015" name="ISME J.">
        <title>Aquifer environment selects for microbial species cohorts in sediment and groundwater.</title>
        <authorList>
            <person name="Hug L.A."/>
            <person name="Thomas B.C."/>
            <person name="Brown C.T."/>
            <person name="Frischkorn K.R."/>
            <person name="Williams K.H."/>
            <person name="Tringe S.G."/>
            <person name="Banfield J.F."/>
        </authorList>
    </citation>
    <scope>NUCLEOTIDE SEQUENCE</scope>
</reference>
<dbReference type="PANTHER" id="PTHR10744:SF1">
    <property type="entry name" value="SMALL RIBOSOMAL SUBUNIT PROTEIN US17M"/>
    <property type="match status" value="1"/>
</dbReference>